<evidence type="ECO:0000259" key="3">
    <source>
        <dbReference type="PROSITE" id="PS50181"/>
    </source>
</evidence>
<keyword evidence="1" id="KW-0175">Coiled coil</keyword>
<gene>
    <name evidence="4" type="ORF">RAG0_05107</name>
</gene>
<dbReference type="PROSITE" id="PS50181">
    <property type="entry name" value="FBOX"/>
    <property type="match status" value="1"/>
</dbReference>
<evidence type="ECO:0000313" key="4">
    <source>
        <dbReference type="EMBL" id="CZS95490.1"/>
    </source>
</evidence>
<feature type="region of interest" description="Disordered" evidence="2">
    <location>
        <begin position="213"/>
        <end position="249"/>
    </location>
</feature>
<keyword evidence="5" id="KW-1185">Reference proteome</keyword>
<feature type="domain" description="F-box" evidence="3">
    <location>
        <begin position="18"/>
        <end position="56"/>
    </location>
</feature>
<protein>
    <recommendedName>
        <fullName evidence="3">F-box domain-containing protein</fullName>
    </recommendedName>
</protein>
<dbReference type="SUPFAM" id="SSF81383">
    <property type="entry name" value="F-box domain"/>
    <property type="match status" value="1"/>
</dbReference>
<feature type="coiled-coil region" evidence="1">
    <location>
        <begin position="170"/>
        <end position="197"/>
    </location>
</feature>
<accession>A0A1E1KC17</accession>
<dbReference type="OrthoDB" id="3560939at2759"/>
<feature type="compositionally biased region" description="Acidic residues" evidence="2">
    <location>
        <begin position="219"/>
        <end position="232"/>
    </location>
</feature>
<dbReference type="InterPro" id="IPR036047">
    <property type="entry name" value="F-box-like_dom_sf"/>
</dbReference>
<dbReference type="Proteomes" id="UP000178912">
    <property type="component" value="Unassembled WGS sequence"/>
</dbReference>
<sequence>MRATCLENDHDLSGFPKPTLLLDLPTEIHAAVLPWLQFLDLQTLRMVNHYFQDLIDPIQIPLPTHAELLSAEKTTRFKHRCFACVGCTRLRPISKFSKKMIRKGKAPGSGQAHSRFCIECGRRDLPGLHRYMLGSRWDDDDIPYVRCIRCKTIARGPEEKAVQLCLSCHRQDSESEKARAAEELKRIQTEIKEQVNMRILRAERRIAWGESGRAMSDFSSEDSESERDDWEYDGGYGWDGDNSFCYNSS</sequence>
<evidence type="ECO:0000256" key="2">
    <source>
        <dbReference type="SAM" id="MobiDB-lite"/>
    </source>
</evidence>
<reference evidence="5" key="1">
    <citation type="submission" date="2016-03" db="EMBL/GenBank/DDBJ databases">
        <authorList>
            <person name="Guldener U."/>
        </authorList>
    </citation>
    <scope>NUCLEOTIDE SEQUENCE [LARGE SCALE GENOMIC DNA]</scope>
    <source>
        <strain evidence="5">04CH-RAC-A.6.1</strain>
    </source>
</reference>
<proteinExistence type="predicted"/>
<organism evidence="4 5">
    <name type="scientific">Rhynchosporium agropyri</name>
    <dbReference type="NCBI Taxonomy" id="914238"/>
    <lineage>
        <taxon>Eukaryota</taxon>
        <taxon>Fungi</taxon>
        <taxon>Dikarya</taxon>
        <taxon>Ascomycota</taxon>
        <taxon>Pezizomycotina</taxon>
        <taxon>Leotiomycetes</taxon>
        <taxon>Helotiales</taxon>
        <taxon>Ploettnerulaceae</taxon>
        <taxon>Rhynchosporium</taxon>
    </lineage>
</organism>
<name>A0A1E1KC17_9HELO</name>
<dbReference type="InterPro" id="IPR001810">
    <property type="entry name" value="F-box_dom"/>
</dbReference>
<dbReference type="AlphaFoldDB" id="A0A1E1KC17"/>
<evidence type="ECO:0000256" key="1">
    <source>
        <dbReference type="SAM" id="Coils"/>
    </source>
</evidence>
<dbReference type="EMBL" id="FJUX01000022">
    <property type="protein sequence ID" value="CZS95490.1"/>
    <property type="molecule type" value="Genomic_DNA"/>
</dbReference>
<evidence type="ECO:0000313" key="5">
    <source>
        <dbReference type="Proteomes" id="UP000178912"/>
    </source>
</evidence>